<dbReference type="PROSITE" id="PS00211">
    <property type="entry name" value="ABC_TRANSPORTER_1"/>
    <property type="match status" value="1"/>
</dbReference>
<sequence length="266" mass="29996">MKLIVRNLRKEYTSGPNHHFTVLDNLNLTVEDGEFLSLLGPSGCGKSTLLEIIAGLQTHSSGEIIINNQEPGKNAAKPAIVFQHYGLFPWLTVQQNIEYGLKIRGIDRKTRNKIALDHIRMMHLNGFAKFYPHELSGGMQQRVALARALANNPDILLLDEPFAALDAQTRESCQRELLNLWQQTRVTILFVTHDVGEAIFLSDRVVVMSKEPGSVKDLIPINIPRPRDLSVRIAEEFRRTEMRIRLMISESSNQTTTVQNEVPHAG</sequence>
<evidence type="ECO:0000313" key="5">
    <source>
        <dbReference type="EMBL" id="ADB92527.1"/>
    </source>
</evidence>
<keyword evidence="3" id="KW-0067">ATP-binding</keyword>
<dbReference type="SUPFAM" id="SSF52540">
    <property type="entry name" value="P-loop containing nucleoside triphosphate hydrolases"/>
    <property type="match status" value="1"/>
</dbReference>
<dbReference type="Pfam" id="PF00005">
    <property type="entry name" value="ABC_tran"/>
    <property type="match status" value="1"/>
</dbReference>
<dbReference type="InterPro" id="IPR027417">
    <property type="entry name" value="P-loop_NTPase"/>
</dbReference>
<dbReference type="GO" id="GO:0016887">
    <property type="term" value="F:ATP hydrolysis activity"/>
    <property type="evidence" value="ECO:0007669"/>
    <property type="project" value="InterPro"/>
</dbReference>
<evidence type="ECO:0000256" key="2">
    <source>
        <dbReference type="ARBA" id="ARBA00022741"/>
    </source>
</evidence>
<dbReference type="CDD" id="cd03293">
    <property type="entry name" value="ABC_NrtD_SsuB_transporters"/>
    <property type="match status" value="1"/>
</dbReference>
<dbReference type="GO" id="GO:0005524">
    <property type="term" value="F:ATP binding"/>
    <property type="evidence" value="ECO:0007669"/>
    <property type="project" value="UniProtKB-KW"/>
</dbReference>
<evidence type="ECO:0000259" key="4">
    <source>
        <dbReference type="PROSITE" id="PS50893"/>
    </source>
</evidence>
<dbReference type="AlphaFoldDB" id="D3JWV7"/>
<name>D3JWV7_9BACT</name>
<dbReference type="SMART" id="SM00382">
    <property type="entry name" value="AAA"/>
    <property type="match status" value="1"/>
</dbReference>
<dbReference type="PANTHER" id="PTHR42788:SF13">
    <property type="entry name" value="ALIPHATIC SULFONATES IMPORT ATP-BINDING PROTEIN SSUB"/>
    <property type="match status" value="1"/>
</dbReference>
<evidence type="ECO:0000256" key="1">
    <source>
        <dbReference type="ARBA" id="ARBA00022448"/>
    </source>
</evidence>
<evidence type="ECO:0000256" key="3">
    <source>
        <dbReference type="ARBA" id="ARBA00022840"/>
    </source>
</evidence>
<proteinExistence type="predicted"/>
<keyword evidence="1" id="KW-0813">Transport</keyword>
<dbReference type="InterPro" id="IPR003439">
    <property type="entry name" value="ABC_transporter-like_ATP-bd"/>
</dbReference>
<protein>
    <submittedName>
        <fullName evidence="5">Putative sulfonate transporter ATPase</fullName>
    </submittedName>
</protein>
<dbReference type="PROSITE" id="PS50893">
    <property type="entry name" value="ABC_TRANSPORTER_2"/>
    <property type="match status" value="1"/>
</dbReference>
<organism evidence="5">
    <name type="scientific">Desulfotignum phosphitoxidans</name>
    <dbReference type="NCBI Taxonomy" id="190898"/>
    <lineage>
        <taxon>Bacteria</taxon>
        <taxon>Pseudomonadati</taxon>
        <taxon>Thermodesulfobacteriota</taxon>
        <taxon>Desulfobacteria</taxon>
        <taxon>Desulfobacterales</taxon>
        <taxon>Desulfobacteraceae</taxon>
        <taxon>Desulfotignum</taxon>
    </lineage>
</organism>
<dbReference type="InterPro" id="IPR050166">
    <property type="entry name" value="ABC_transporter_ATP-bind"/>
</dbReference>
<dbReference type="InterPro" id="IPR017871">
    <property type="entry name" value="ABC_transporter-like_CS"/>
</dbReference>
<dbReference type="Gene3D" id="3.40.50.300">
    <property type="entry name" value="P-loop containing nucleotide triphosphate hydrolases"/>
    <property type="match status" value="1"/>
</dbReference>
<accession>D3JWV7</accession>
<dbReference type="PANTHER" id="PTHR42788">
    <property type="entry name" value="TAURINE IMPORT ATP-BINDING PROTEIN-RELATED"/>
    <property type="match status" value="1"/>
</dbReference>
<keyword evidence="2" id="KW-0547">Nucleotide-binding</keyword>
<dbReference type="EMBL" id="GU324300">
    <property type="protein sequence ID" value="ADB92527.1"/>
    <property type="molecule type" value="Genomic_DNA"/>
</dbReference>
<reference evidence="5" key="1">
    <citation type="journal article" date="2010" name="J. Bacteriol.">
        <title>Identification and heterologous expression of genes involved in anaerobic dissimilatory phosphite oxidation by Desulfotignum phosphitoxidans.</title>
        <authorList>
            <person name="Simeonova D.D."/>
            <person name="Wilson M.M."/>
            <person name="Metcalf W.W."/>
            <person name="Schink B."/>
        </authorList>
    </citation>
    <scope>NUCLEOTIDE SEQUENCE</scope>
    <source>
        <strain evidence="5">FiPS-3</strain>
    </source>
</reference>
<dbReference type="InterPro" id="IPR003593">
    <property type="entry name" value="AAA+_ATPase"/>
</dbReference>
<feature type="domain" description="ABC transporter" evidence="4">
    <location>
        <begin position="3"/>
        <end position="235"/>
    </location>
</feature>